<dbReference type="AlphaFoldDB" id="A0A485L8I8"/>
<keyword evidence="3" id="KW-1003">Cell membrane</keyword>
<keyword evidence="6 8" id="KW-0472">Membrane</keyword>
<keyword evidence="11" id="KW-1185">Reference proteome</keyword>
<evidence type="ECO:0000313" key="10">
    <source>
        <dbReference type="EMBL" id="VFT93936.1"/>
    </source>
</evidence>
<keyword evidence="5 8" id="KW-1133">Transmembrane helix</keyword>
<dbReference type="PANTHER" id="PTHR45826">
    <property type="entry name" value="POLYAMINE TRANSPORTER PUT1"/>
    <property type="match status" value="1"/>
</dbReference>
<dbReference type="OrthoDB" id="5982228at2759"/>
<organism evidence="10 11">
    <name type="scientific">Aphanomyces stellatus</name>
    <dbReference type="NCBI Taxonomy" id="120398"/>
    <lineage>
        <taxon>Eukaryota</taxon>
        <taxon>Sar</taxon>
        <taxon>Stramenopiles</taxon>
        <taxon>Oomycota</taxon>
        <taxon>Saprolegniomycetes</taxon>
        <taxon>Saprolegniales</taxon>
        <taxon>Verrucalvaceae</taxon>
        <taxon>Aphanomyces</taxon>
    </lineage>
</organism>
<dbReference type="InterPro" id="IPR002293">
    <property type="entry name" value="AA/rel_permease1"/>
</dbReference>
<dbReference type="PIRSF" id="PIRSF006060">
    <property type="entry name" value="AA_transporter"/>
    <property type="match status" value="1"/>
</dbReference>
<feature type="transmembrane region" description="Helical" evidence="8">
    <location>
        <begin position="238"/>
        <end position="263"/>
    </location>
</feature>
<feature type="transmembrane region" description="Helical" evidence="8">
    <location>
        <begin position="313"/>
        <end position="333"/>
    </location>
</feature>
<feature type="transmembrane region" description="Helical" evidence="8">
    <location>
        <begin position="436"/>
        <end position="454"/>
    </location>
</feature>
<feature type="transmembrane region" description="Helical" evidence="8">
    <location>
        <begin position="196"/>
        <end position="218"/>
    </location>
</feature>
<evidence type="ECO:0000256" key="4">
    <source>
        <dbReference type="ARBA" id="ARBA00022692"/>
    </source>
</evidence>
<sequence length="496" mass="53271">MNTYLLDDWSTDQKPRNRVRRQYDDERVMSTLAVAAVCYFSVSGGPIGSESIFGAGGPAVGLLTLIVFPFVWCIPTALVTAELSTAFPENGTAILNRSFNLLHPHRSLAGGYTVWVYHAFGPFWAFQEGFWAWLSTAIDNALYPSLAVQCISKCVPTIATSWTPAAIWLAKVLVTCVFAVPNLLGVQLVGQGAMLLSLVVTLPFIVFTVWGFVVGGISHHNWSILTDVRLDPATGNLAVDWSLLLSTVFWNCNGFASVSTFAGEVVNPGTTFPRALALTLIAIVLTYTFPLAAGAMLDAPSWHLWHEGSFNDMAHSLGGGNIMLGFVTVATLASNWGQFSSDMFCASYQLTGMADMGLAPAVFSMRTAPPAHVPYASLALSFMVVVVLTAFDFTAVLVMGNVVSALSQVLLLAAAIQLRLRKPHLPRPYRVPGNAACMAAISVMPVVVLGYLISTTLNNVAAICVVVTTILMGLVYSWAMHLTPLRTTLPATKILS</sequence>
<feature type="transmembrane region" description="Helical" evidence="8">
    <location>
        <begin position="59"/>
        <end position="87"/>
    </location>
</feature>
<comment type="similarity">
    <text evidence="7">Belongs to the amino acid-polyamine-organocation (APC) superfamily. Polyamine:cation symporter (PHS) (TC 2.A.3.12) family.</text>
</comment>
<evidence type="ECO:0000256" key="3">
    <source>
        <dbReference type="ARBA" id="ARBA00022475"/>
    </source>
</evidence>
<dbReference type="EMBL" id="CAADRA010006070">
    <property type="protein sequence ID" value="VFT93936.1"/>
    <property type="molecule type" value="Genomic_DNA"/>
</dbReference>
<gene>
    <name evidence="10" type="primary">Aste57867_17179</name>
    <name evidence="9" type="ORF">As57867_017120</name>
    <name evidence="10" type="ORF">ASTE57867_17179</name>
</gene>
<protein>
    <submittedName>
        <fullName evidence="10">Aste57867_17179 protein</fullName>
    </submittedName>
</protein>
<evidence type="ECO:0000313" key="11">
    <source>
        <dbReference type="Proteomes" id="UP000332933"/>
    </source>
</evidence>
<reference evidence="9" key="2">
    <citation type="submission" date="2019-06" db="EMBL/GenBank/DDBJ databases">
        <title>Genomics analysis of Aphanomyces spp. identifies a new class of oomycete effector associated with host adaptation.</title>
        <authorList>
            <person name="Gaulin E."/>
        </authorList>
    </citation>
    <scope>NUCLEOTIDE SEQUENCE</scope>
    <source>
        <strain evidence="9">CBS 578.67</strain>
    </source>
</reference>
<reference evidence="10 11" key="1">
    <citation type="submission" date="2019-03" db="EMBL/GenBank/DDBJ databases">
        <authorList>
            <person name="Gaulin E."/>
            <person name="Dumas B."/>
        </authorList>
    </citation>
    <scope>NUCLEOTIDE SEQUENCE [LARGE SCALE GENOMIC DNA]</scope>
    <source>
        <strain evidence="10">CBS 568.67</strain>
    </source>
</reference>
<evidence type="ECO:0000256" key="7">
    <source>
        <dbReference type="ARBA" id="ARBA00024041"/>
    </source>
</evidence>
<feature type="transmembrane region" description="Helical" evidence="8">
    <location>
        <begin position="460"/>
        <end position="479"/>
    </location>
</feature>
<evidence type="ECO:0000256" key="6">
    <source>
        <dbReference type="ARBA" id="ARBA00023136"/>
    </source>
</evidence>
<keyword evidence="4 8" id="KW-0812">Transmembrane</keyword>
<evidence type="ECO:0000256" key="1">
    <source>
        <dbReference type="ARBA" id="ARBA00004651"/>
    </source>
</evidence>
<feature type="transmembrane region" description="Helical" evidence="8">
    <location>
        <begin position="373"/>
        <end position="391"/>
    </location>
</feature>
<feature type="transmembrane region" description="Helical" evidence="8">
    <location>
        <begin position="275"/>
        <end position="293"/>
    </location>
</feature>
<feature type="transmembrane region" description="Helical" evidence="8">
    <location>
        <begin position="28"/>
        <end position="47"/>
    </location>
</feature>
<dbReference type="InterPro" id="IPR044566">
    <property type="entry name" value="RMV1-like"/>
</dbReference>
<dbReference type="EMBL" id="VJMH01006049">
    <property type="protein sequence ID" value="KAF0691649.1"/>
    <property type="molecule type" value="Genomic_DNA"/>
</dbReference>
<feature type="transmembrane region" description="Helical" evidence="8">
    <location>
        <begin position="165"/>
        <end position="184"/>
    </location>
</feature>
<dbReference type="Gene3D" id="1.20.1740.10">
    <property type="entry name" value="Amino acid/polyamine transporter I"/>
    <property type="match status" value="1"/>
</dbReference>
<evidence type="ECO:0000256" key="8">
    <source>
        <dbReference type="SAM" id="Phobius"/>
    </source>
</evidence>
<evidence type="ECO:0000256" key="2">
    <source>
        <dbReference type="ARBA" id="ARBA00022448"/>
    </source>
</evidence>
<keyword evidence="2" id="KW-0813">Transport</keyword>
<name>A0A485L8I8_9STRA</name>
<dbReference type="GO" id="GO:0005886">
    <property type="term" value="C:plasma membrane"/>
    <property type="evidence" value="ECO:0007669"/>
    <property type="project" value="UniProtKB-SubCell"/>
</dbReference>
<dbReference type="PANTHER" id="PTHR45826:SF2">
    <property type="entry name" value="AMINO ACID TRANSPORTER"/>
    <property type="match status" value="1"/>
</dbReference>
<accession>A0A485L8I8</accession>
<evidence type="ECO:0000256" key="5">
    <source>
        <dbReference type="ARBA" id="ARBA00022989"/>
    </source>
</evidence>
<feature type="transmembrane region" description="Helical" evidence="8">
    <location>
        <begin position="108"/>
        <end position="126"/>
    </location>
</feature>
<dbReference type="Pfam" id="PF13520">
    <property type="entry name" value="AA_permease_2"/>
    <property type="match status" value="1"/>
</dbReference>
<comment type="subcellular location">
    <subcellularLocation>
        <location evidence="1">Cell membrane</location>
        <topology evidence="1">Multi-pass membrane protein</topology>
    </subcellularLocation>
</comment>
<evidence type="ECO:0000313" key="9">
    <source>
        <dbReference type="EMBL" id="KAF0691649.1"/>
    </source>
</evidence>
<dbReference type="Proteomes" id="UP000332933">
    <property type="component" value="Unassembled WGS sequence"/>
</dbReference>
<dbReference type="GO" id="GO:0015203">
    <property type="term" value="F:polyamine transmembrane transporter activity"/>
    <property type="evidence" value="ECO:0007669"/>
    <property type="project" value="UniProtKB-ARBA"/>
</dbReference>
<proteinExistence type="inferred from homology"/>